<evidence type="ECO:0000313" key="8">
    <source>
        <dbReference type="Proteomes" id="UP001652338"/>
    </source>
</evidence>
<dbReference type="Gene3D" id="1.20.1420.30">
    <property type="entry name" value="NCX, central ion-binding region"/>
    <property type="match status" value="1"/>
</dbReference>
<feature type="transmembrane region" description="Helical" evidence="5">
    <location>
        <begin position="46"/>
        <end position="67"/>
    </location>
</feature>
<dbReference type="InterPro" id="IPR004837">
    <property type="entry name" value="NaCa_Exmemb"/>
</dbReference>
<organism evidence="7 8">
    <name type="scientific">Muricoprocola aceti</name>
    <dbReference type="NCBI Taxonomy" id="2981772"/>
    <lineage>
        <taxon>Bacteria</taxon>
        <taxon>Bacillati</taxon>
        <taxon>Bacillota</taxon>
        <taxon>Clostridia</taxon>
        <taxon>Lachnospirales</taxon>
        <taxon>Lachnospiraceae</taxon>
        <taxon>Muricoprocola</taxon>
    </lineage>
</organism>
<reference evidence="7 8" key="1">
    <citation type="journal article" date="2021" name="ISME Commun">
        <title>Automated analysis of genomic sequences facilitates high-throughput and comprehensive description of bacteria.</title>
        <authorList>
            <person name="Hitch T.C.A."/>
        </authorList>
    </citation>
    <scope>NUCLEOTIDE SEQUENCE [LARGE SCALE GENOMIC DNA]</scope>
    <source>
        <strain evidence="7 8">Sanger_29</strain>
    </source>
</reference>
<evidence type="ECO:0000256" key="3">
    <source>
        <dbReference type="ARBA" id="ARBA00022989"/>
    </source>
</evidence>
<name>A0ABT2SMC8_9FIRM</name>
<feature type="transmembrane region" description="Helical" evidence="5">
    <location>
        <begin position="114"/>
        <end position="133"/>
    </location>
</feature>
<evidence type="ECO:0000256" key="5">
    <source>
        <dbReference type="SAM" id="Phobius"/>
    </source>
</evidence>
<feature type="transmembrane region" description="Helical" evidence="5">
    <location>
        <begin position="139"/>
        <end position="158"/>
    </location>
</feature>
<keyword evidence="2 5" id="KW-0812">Transmembrane</keyword>
<feature type="transmembrane region" description="Helical" evidence="5">
    <location>
        <begin position="87"/>
        <end position="105"/>
    </location>
</feature>
<keyword evidence="8" id="KW-1185">Reference proteome</keyword>
<dbReference type="PANTHER" id="PTHR10846:SF8">
    <property type="entry name" value="INNER MEMBRANE PROTEIN YRBG"/>
    <property type="match status" value="1"/>
</dbReference>
<gene>
    <name evidence="7" type="ORF">OCV47_09950</name>
</gene>
<keyword evidence="4 5" id="KW-0472">Membrane</keyword>
<dbReference type="InterPro" id="IPR004481">
    <property type="entry name" value="K/Na/Ca-exchanger"/>
</dbReference>
<dbReference type="RefSeq" id="WP_262654931.1">
    <property type="nucleotide sequence ID" value="NZ_JAOQKE010000012.1"/>
</dbReference>
<evidence type="ECO:0000256" key="2">
    <source>
        <dbReference type="ARBA" id="ARBA00022692"/>
    </source>
</evidence>
<evidence type="ECO:0000256" key="4">
    <source>
        <dbReference type="ARBA" id="ARBA00023136"/>
    </source>
</evidence>
<dbReference type="EMBL" id="JAOQKE010000012">
    <property type="protein sequence ID" value="MCU6725668.1"/>
    <property type="molecule type" value="Genomic_DNA"/>
</dbReference>
<sequence>MQEFIQGAALPVVVLLLVVGFFLLIKGADCFVEGSSSIAKRLKVPSIIIGLTIVAMGTSLPETAVSVTASMVNNNALAISNVVGSNIFNLMFVIGVCSILTPIAVQRDTVVRDIPLSVICALLLAGLGVLAIGDKGPYILGHLDGVIFLALFACYIVMMIRSARKARAEGKEVAIECEEELKVLSYPKSFLFIAGGAIAIAAGGDLTVDTASRIAIELGMSQTLVGLTIVSIGTSLPELVTSIVAARKDEVDMAVGNAVGSNIFNILMVLGIASAINPISILTENLVDIMILVGFSILVWAFAATKRKITRKEGIAMAGLYLVYAVYIILR</sequence>
<keyword evidence="3 5" id="KW-1133">Transmembrane helix</keyword>
<feature type="transmembrane region" description="Helical" evidence="5">
    <location>
        <begin position="285"/>
        <end position="302"/>
    </location>
</feature>
<dbReference type="Pfam" id="PF01699">
    <property type="entry name" value="Na_Ca_ex"/>
    <property type="match status" value="2"/>
</dbReference>
<dbReference type="Proteomes" id="UP001652338">
    <property type="component" value="Unassembled WGS sequence"/>
</dbReference>
<comment type="caution">
    <text evidence="7">The sequence shown here is derived from an EMBL/GenBank/DDBJ whole genome shotgun (WGS) entry which is preliminary data.</text>
</comment>
<feature type="transmembrane region" description="Helical" evidence="5">
    <location>
        <begin position="314"/>
        <end position="330"/>
    </location>
</feature>
<dbReference type="PANTHER" id="PTHR10846">
    <property type="entry name" value="SODIUM/POTASSIUM/CALCIUM EXCHANGER"/>
    <property type="match status" value="1"/>
</dbReference>
<evidence type="ECO:0000256" key="1">
    <source>
        <dbReference type="ARBA" id="ARBA00004141"/>
    </source>
</evidence>
<comment type="subcellular location">
    <subcellularLocation>
        <location evidence="1">Membrane</location>
        <topology evidence="1">Multi-pass membrane protein</topology>
    </subcellularLocation>
</comment>
<protein>
    <submittedName>
        <fullName evidence="7">Calcium/sodium antiporter</fullName>
    </submittedName>
</protein>
<accession>A0ABT2SMC8</accession>
<evidence type="ECO:0000259" key="6">
    <source>
        <dbReference type="Pfam" id="PF01699"/>
    </source>
</evidence>
<dbReference type="InterPro" id="IPR044880">
    <property type="entry name" value="NCX_ion-bd_dom_sf"/>
</dbReference>
<evidence type="ECO:0000313" key="7">
    <source>
        <dbReference type="EMBL" id="MCU6725668.1"/>
    </source>
</evidence>
<feature type="domain" description="Sodium/calcium exchanger membrane region" evidence="6">
    <location>
        <begin position="13"/>
        <end position="160"/>
    </location>
</feature>
<feature type="transmembrane region" description="Helical" evidence="5">
    <location>
        <begin position="220"/>
        <end position="246"/>
    </location>
</feature>
<dbReference type="NCBIfam" id="TIGR00367">
    <property type="entry name" value="calcium/sodium antiporter"/>
    <property type="match status" value="1"/>
</dbReference>
<proteinExistence type="predicted"/>
<feature type="transmembrane region" description="Helical" evidence="5">
    <location>
        <begin position="190"/>
        <end position="208"/>
    </location>
</feature>
<feature type="transmembrane region" description="Helical" evidence="5">
    <location>
        <begin position="6"/>
        <end position="25"/>
    </location>
</feature>
<feature type="transmembrane region" description="Helical" evidence="5">
    <location>
        <begin position="258"/>
        <end position="279"/>
    </location>
</feature>
<feature type="domain" description="Sodium/calcium exchanger membrane region" evidence="6">
    <location>
        <begin position="189"/>
        <end position="329"/>
    </location>
</feature>